<dbReference type="RefSeq" id="WP_186882552.1">
    <property type="nucleotide sequence ID" value="NZ_JACOGG010000028.1"/>
</dbReference>
<dbReference type="GO" id="GO:0016020">
    <property type="term" value="C:membrane"/>
    <property type="evidence" value="ECO:0007669"/>
    <property type="project" value="InterPro"/>
</dbReference>
<dbReference type="Gene3D" id="2.40.50.100">
    <property type="match status" value="1"/>
</dbReference>
<evidence type="ECO:0000313" key="8">
    <source>
        <dbReference type="Proteomes" id="UP000612361"/>
    </source>
</evidence>
<evidence type="ECO:0000256" key="2">
    <source>
        <dbReference type="ARBA" id="ARBA00022448"/>
    </source>
</evidence>
<dbReference type="PANTHER" id="PTHR30097">
    <property type="entry name" value="CATION EFFLUX SYSTEM PROTEIN CUSB"/>
    <property type="match status" value="1"/>
</dbReference>
<proteinExistence type="inferred from homology"/>
<sequence>MLKSKKKLGVAAALVSTVLAGVTVFASQFGNHSDADADKKKTPGSPTTVTITDLQAKQVLVAPAQSYDFIEQSDAVGYIDFNQDNTVQVFSPYQGRIRQVMVKAGDDVNKGQPLFSIDSPDLVTAESNLISTAGVMSLTSKVLERAKKMLETQSAAQKDVDQATSDQQAAEANYRAARDAVRIFGKSDAAIDKILSSRQVDGELIVSSPIRGKVTARNAAPGLLLQPGSQPAPLTVSDLSTVWMTASVSEYDLPKLRLGQDVKVSVMAYPGQQFLGKINNIGVAVDPSTHRIAVRSEIKDAQHILHPQMLATYRIRVGEPVHSVAVPANGIVRESDGTMTVFVTQDGRTFVRRNVKLGIEQEGRKQILEGVASGEKIASDGAIFLSNMLALQSR</sequence>
<organism evidence="7 8">
    <name type="scientific">Undibacterium rugosum</name>
    <dbReference type="NCBI Taxonomy" id="2762291"/>
    <lineage>
        <taxon>Bacteria</taxon>
        <taxon>Pseudomonadati</taxon>
        <taxon>Pseudomonadota</taxon>
        <taxon>Betaproteobacteria</taxon>
        <taxon>Burkholderiales</taxon>
        <taxon>Oxalobacteraceae</taxon>
        <taxon>Undibacterium</taxon>
    </lineage>
</organism>
<comment type="caution">
    <text evidence="7">The sequence shown here is derived from an EMBL/GenBank/DDBJ whole genome shotgun (WGS) entry which is preliminary data.</text>
</comment>
<gene>
    <name evidence="7" type="ORF">H8K47_16890</name>
</gene>
<dbReference type="Gene3D" id="1.10.287.470">
    <property type="entry name" value="Helix hairpin bin"/>
    <property type="match status" value="1"/>
</dbReference>
<dbReference type="Proteomes" id="UP000612361">
    <property type="component" value="Unassembled WGS sequence"/>
</dbReference>
<dbReference type="SUPFAM" id="SSF111369">
    <property type="entry name" value="HlyD-like secretion proteins"/>
    <property type="match status" value="1"/>
</dbReference>
<evidence type="ECO:0000256" key="1">
    <source>
        <dbReference type="ARBA" id="ARBA00009477"/>
    </source>
</evidence>
<evidence type="ECO:0000259" key="4">
    <source>
        <dbReference type="Pfam" id="PF25954"/>
    </source>
</evidence>
<feature type="domain" description="CzcB-like barrel-sandwich hybrid" evidence="5">
    <location>
        <begin position="86"/>
        <end position="226"/>
    </location>
</feature>
<keyword evidence="3" id="KW-0732">Signal</keyword>
<dbReference type="InterPro" id="IPR058792">
    <property type="entry name" value="Beta-barrel_RND_2"/>
</dbReference>
<accession>A0A923ICN5</accession>
<dbReference type="FunFam" id="2.40.30.170:FF:000010">
    <property type="entry name" value="Efflux RND transporter periplasmic adaptor subunit"/>
    <property type="match status" value="1"/>
</dbReference>
<protein>
    <submittedName>
        <fullName evidence="7">Efflux RND transporter periplasmic adaptor subunit</fullName>
    </submittedName>
</protein>
<dbReference type="Gene3D" id="2.40.420.20">
    <property type="match status" value="1"/>
</dbReference>
<dbReference type="AlphaFoldDB" id="A0A923ICN5"/>
<evidence type="ECO:0000259" key="6">
    <source>
        <dbReference type="Pfam" id="PF25975"/>
    </source>
</evidence>
<evidence type="ECO:0000256" key="3">
    <source>
        <dbReference type="SAM" id="SignalP"/>
    </source>
</evidence>
<name>A0A923ICN5_9BURK</name>
<evidence type="ECO:0000259" key="5">
    <source>
        <dbReference type="Pfam" id="PF25973"/>
    </source>
</evidence>
<keyword evidence="8" id="KW-1185">Reference proteome</keyword>
<dbReference type="Pfam" id="PF25954">
    <property type="entry name" value="Beta-barrel_RND_2"/>
    <property type="match status" value="1"/>
</dbReference>
<dbReference type="Gene3D" id="2.40.30.170">
    <property type="match status" value="1"/>
</dbReference>
<comment type="similarity">
    <text evidence="1">Belongs to the membrane fusion protein (MFP) (TC 8.A.1) family.</text>
</comment>
<keyword evidence="2" id="KW-0813">Transport</keyword>
<dbReference type="Pfam" id="PF25973">
    <property type="entry name" value="BSH_CzcB"/>
    <property type="match status" value="1"/>
</dbReference>
<feature type="signal peptide" evidence="3">
    <location>
        <begin position="1"/>
        <end position="20"/>
    </location>
</feature>
<feature type="domain" description="CusB-like beta-barrel" evidence="4">
    <location>
        <begin position="241"/>
        <end position="316"/>
    </location>
</feature>
<dbReference type="InterPro" id="IPR051909">
    <property type="entry name" value="MFP_Cation_Efflux"/>
</dbReference>
<dbReference type="EMBL" id="JACOGG010000028">
    <property type="protein sequence ID" value="MBC3937035.1"/>
    <property type="molecule type" value="Genomic_DNA"/>
</dbReference>
<feature type="domain" description="CzcB-like C-terminal circularly permuted SH3-like" evidence="6">
    <location>
        <begin position="324"/>
        <end position="382"/>
    </location>
</feature>
<evidence type="ECO:0000313" key="7">
    <source>
        <dbReference type="EMBL" id="MBC3937035.1"/>
    </source>
</evidence>
<dbReference type="InterPro" id="IPR058647">
    <property type="entry name" value="BSH_CzcB-like"/>
</dbReference>
<dbReference type="InterPro" id="IPR006143">
    <property type="entry name" value="RND_pump_MFP"/>
</dbReference>
<dbReference type="Pfam" id="PF25975">
    <property type="entry name" value="CzcB_C"/>
    <property type="match status" value="1"/>
</dbReference>
<feature type="chain" id="PRO_5037228093" evidence="3">
    <location>
        <begin position="21"/>
        <end position="394"/>
    </location>
</feature>
<dbReference type="InterPro" id="IPR058649">
    <property type="entry name" value="CzcB_C"/>
</dbReference>
<dbReference type="PANTHER" id="PTHR30097:SF16">
    <property type="entry name" value="CATION EFFLUX SYSTEM (CZCB-LIKE)"/>
    <property type="match status" value="1"/>
</dbReference>
<reference evidence="7" key="1">
    <citation type="submission" date="2020-08" db="EMBL/GenBank/DDBJ databases">
        <title>Novel species isolated from subtropical streams in China.</title>
        <authorList>
            <person name="Lu H."/>
        </authorList>
    </citation>
    <scope>NUCLEOTIDE SEQUENCE</scope>
    <source>
        <strain evidence="7">CY7W</strain>
    </source>
</reference>
<dbReference type="NCBIfam" id="TIGR01730">
    <property type="entry name" value="RND_mfp"/>
    <property type="match status" value="1"/>
</dbReference>
<dbReference type="GO" id="GO:0022857">
    <property type="term" value="F:transmembrane transporter activity"/>
    <property type="evidence" value="ECO:0007669"/>
    <property type="project" value="InterPro"/>
</dbReference>